<evidence type="ECO:0000256" key="1">
    <source>
        <dbReference type="SAM" id="MobiDB-lite"/>
    </source>
</evidence>
<feature type="region of interest" description="Disordered" evidence="1">
    <location>
        <begin position="192"/>
        <end position="265"/>
    </location>
</feature>
<accession>A0A166M5A3</accession>
<name>A0A166M5A3_COLIC</name>
<protein>
    <recommendedName>
        <fullName evidence="4">C2H2-type domain-containing protein</fullName>
    </recommendedName>
</protein>
<feature type="region of interest" description="Disordered" evidence="1">
    <location>
        <begin position="443"/>
        <end position="527"/>
    </location>
</feature>
<feature type="compositionally biased region" description="Low complexity" evidence="1">
    <location>
        <begin position="243"/>
        <end position="260"/>
    </location>
</feature>
<dbReference type="AlphaFoldDB" id="A0A166M5A3"/>
<evidence type="ECO:0008006" key="4">
    <source>
        <dbReference type="Google" id="ProtNLM"/>
    </source>
</evidence>
<feature type="compositionally biased region" description="Polar residues" evidence="1">
    <location>
        <begin position="443"/>
        <end position="459"/>
    </location>
</feature>
<keyword evidence="3" id="KW-1185">Reference proteome</keyword>
<sequence>MSRLGWQPVRGIAATAWPSPRKDHFSQSSARLQASIHPLKKCSKICGRVTRLHSGEVDKKTNGDSGSGQSKPSLHSANAPIHVHLAAIARLVYVEGILVRFINNTVKGSLTLISPIILCILNIHADLSAFLYLCTLSLHVVIGRNQYEHVAESASFSPLPTTSRRQTVSTWLIALTALSLSTWSRLQGSLSAHDNSVTERKGTRQKPTSGRNKAGKGKSRKTSVRRSKKQADRLGVLHPRKPPNGNESESNSEPEPLGSKAKTRKSKSKRLRFACPYLKWDPFHHLKCLCQHQESSRRVKQHLLRTHQQSIHCPICYRVFEMRMDCDEHVRAGSCIAGMHSLPEGMTQDQQAQLEGITANSEDGKWFAMWDILFPGAEHPGSPYVDPENLGEFIVGEVHRWSRPMYRELLHPFMDDDQFEQHFTSLVHNSNSFLSAFPDSLASSGLSPPVNEQRSSSGVSLGDEGRTFLEEPPNTATQGSSRALSRDAVVRQTLVASSSTLPDGGRRLHDNSSQHNAASPTAGLTGNVITSQQTMNGSEDTVGGMMLPEGMSQFMWTLTAGQFPTNDNSQYANTLTSAYTHQQANSIPSTRFFDDFGVGPINPQPNLGYSHAHQVYNRGISQHRSLADGYESYSPQQLRTTANLYYASQPQEVVAGLNQTYTPQPTNLGATPEGLMDQNGDGIFTQHVTSSRTAGFHDSRHQSAGHASGPVDADISDTRRRWRQSQYENSGFRHS</sequence>
<evidence type="ECO:0000313" key="2">
    <source>
        <dbReference type="EMBL" id="KZL64300.1"/>
    </source>
</evidence>
<gene>
    <name evidence="2" type="ORF">CI238_00603</name>
</gene>
<feature type="compositionally biased region" description="Polar residues" evidence="1">
    <location>
        <begin position="474"/>
        <end position="483"/>
    </location>
</feature>
<dbReference type="Proteomes" id="UP000076584">
    <property type="component" value="Unassembled WGS sequence"/>
</dbReference>
<dbReference type="EMBL" id="LFIW01002706">
    <property type="protein sequence ID" value="KZL64300.1"/>
    <property type="molecule type" value="Genomic_DNA"/>
</dbReference>
<reference evidence="2 3" key="1">
    <citation type="submission" date="2015-06" db="EMBL/GenBank/DDBJ databases">
        <title>Survival trade-offs in plant roots during colonization by closely related pathogenic and mutualistic fungi.</title>
        <authorList>
            <person name="Hacquard S."/>
            <person name="Kracher B."/>
            <person name="Hiruma K."/>
            <person name="Weinman A."/>
            <person name="Muench P."/>
            <person name="Garrido Oter R."/>
            <person name="Ver Loren van Themaat E."/>
            <person name="Dallerey J.-F."/>
            <person name="Damm U."/>
            <person name="Henrissat B."/>
            <person name="Lespinet O."/>
            <person name="Thon M."/>
            <person name="Kemen E."/>
            <person name="McHardy A.C."/>
            <person name="Schulze-Lefert P."/>
            <person name="O'Connell R.J."/>
        </authorList>
    </citation>
    <scope>NUCLEOTIDE SEQUENCE [LARGE SCALE GENOMIC DNA]</scope>
    <source>
        <strain evidence="2 3">MAFF 238704</strain>
    </source>
</reference>
<proteinExistence type="predicted"/>
<evidence type="ECO:0000313" key="3">
    <source>
        <dbReference type="Proteomes" id="UP000076584"/>
    </source>
</evidence>
<feature type="compositionally biased region" description="Polar residues" evidence="1">
    <location>
        <begin position="513"/>
        <end position="527"/>
    </location>
</feature>
<organism evidence="2 3">
    <name type="scientific">Colletotrichum incanum</name>
    <name type="common">Soybean anthracnose fungus</name>
    <dbReference type="NCBI Taxonomy" id="1573173"/>
    <lineage>
        <taxon>Eukaryota</taxon>
        <taxon>Fungi</taxon>
        <taxon>Dikarya</taxon>
        <taxon>Ascomycota</taxon>
        <taxon>Pezizomycotina</taxon>
        <taxon>Sordariomycetes</taxon>
        <taxon>Hypocreomycetidae</taxon>
        <taxon>Glomerellales</taxon>
        <taxon>Glomerellaceae</taxon>
        <taxon>Colletotrichum</taxon>
        <taxon>Colletotrichum spaethianum species complex</taxon>
    </lineage>
</organism>
<feature type="compositionally biased region" description="Basic residues" evidence="1">
    <location>
        <begin position="213"/>
        <end position="228"/>
    </location>
</feature>
<dbReference type="STRING" id="1573173.A0A166M5A3"/>
<comment type="caution">
    <text evidence="2">The sequence shown here is derived from an EMBL/GenBank/DDBJ whole genome shotgun (WGS) entry which is preliminary data.</text>
</comment>
<feature type="region of interest" description="Disordered" evidence="1">
    <location>
        <begin position="691"/>
        <end position="735"/>
    </location>
</feature>